<evidence type="ECO:0000259" key="2">
    <source>
        <dbReference type="Pfam" id="PF00534"/>
    </source>
</evidence>
<dbReference type="InterPro" id="IPR028098">
    <property type="entry name" value="Glyco_trans_4-like_N"/>
</dbReference>
<dbReference type="PANTHER" id="PTHR46401">
    <property type="entry name" value="GLYCOSYLTRANSFERASE WBBK-RELATED"/>
    <property type="match status" value="1"/>
</dbReference>
<dbReference type="CDD" id="cd03809">
    <property type="entry name" value="GT4_MtfB-like"/>
    <property type="match status" value="1"/>
</dbReference>
<sequence>MKIGLDVAQTSAERAGCAWYADALARALVELGRPQGHAFVLYHQFGDWINGEPGHGTRLTGKGITMPLLHTLPVPARALWRAIEAGTADLPDAPDVVIASSFHAPRTPGAKLVYVVHDLVFWTHPQYATDATRLVCQRELGQALGRAAAFLFVSESTRRDFESLFPGWLAESGTPHAIASGASRWPAVESPTPRAPDAPWLMVGSLEPRKNHLTALAAYEMYYASSEHPRPLHIIGGRGWMSDEVHARIDLIAARGWPVVYRGYLDDRELRTAYRDSFALLQPSWHEGFGLPVLEAFSQGLPVIAADAASLPEVAGDAAILCPPENPPAWSIAMLELDRDPTAHARLGAAGLTRANDYSWQKTARTVLDLITKLS</sequence>
<dbReference type="PANTHER" id="PTHR46401:SF2">
    <property type="entry name" value="GLYCOSYLTRANSFERASE WBBK-RELATED"/>
    <property type="match status" value="1"/>
</dbReference>
<organism evidence="4 5">
    <name type="scientific">Actomonas aquatica</name>
    <dbReference type="NCBI Taxonomy" id="2866162"/>
    <lineage>
        <taxon>Bacteria</taxon>
        <taxon>Pseudomonadati</taxon>
        <taxon>Verrucomicrobiota</taxon>
        <taxon>Opitutia</taxon>
        <taxon>Opitutales</taxon>
        <taxon>Opitutaceae</taxon>
        <taxon>Actomonas</taxon>
    </lineage>
</organism>
<evidence type="ECO:0000313" key="5">
    <source>
        <dbReference type="Proteomes" id="UP000738431"/>
    </source>
</evidence>
<dbReference type="Pfam" id="PF13439">
    <property type="entry name" value="Glyco_transf_4"/>
    <property type="match status" value="1"/>
</dbReference>
<gene>
    <name evidence="4" type="ORF">K1X11_003805</name>
</gene>
<dbReference type="InterPro" id="IPR001296">
    <property type="entry name" value="Glyco_trans_1"/>
</dbReference>
<evidence type="ECO:0000259" key="3">
    <source>
        <dbReference type="Pfam" id="PF13439"/>
    </source>
</evidence>
<feature type="domain" description="Glycosyl transferase family 1" evidence="2">
    <location>
        <begin position="201"/>
        <end position="351"/>
    </location>
</feature>
<protein>
    <submittedName>
        <fullName evidence="4">Glycosyltransferase family 1 protein</fullName>
    </submittedName>
</protein>
<dbReference type="Proteomes" id="UP000738431">
    <property type="component" value="Chromosome"/>
</dbReference>
<accession>A0ABZ1C9Z7</accession>
<dbReference type="SUPFAM" id="SSF53756">
    <property type="entry name" value="UDP-Glycosyltransferase/glycogen phosphorylase"/>
    <property type="match status" value="1"/>
</dbReference>
<feature type="domain" description="Glycosyltransferase subfamily 4-like N-terminal" evidence="3">
    <location>
        <begin position="16"/>
        <end position="164"/>
    </location>
</feature>
<dbReference type="Pfam" id="PF00534">
    <property type="entry name" value="Glycos_transf_1"/>
    <property type="match status" value="1"/>
</dbReference>
<evidence type="ECO:0000313" key="4">
    <source>
        <dbReference type="EMBL" id="WRQ88514.1"/>
    </source>
</evidence>
<proteinExistence type="predicted"/>
<evidence type="ECO:0000256" key="1">
    <source>
        <dbReference type="ARBA" id="ARBA00022679"/>
    </source>
</evidence>
<dbReference type="EMBL" id="CP139781">
    <property type="protein sequence ID" value="WRQ88514.1"/>
    <property type="molecule type" value="Genomic_DNA"/>
</dbReference>
<dbReference type="RefSeq" id="WP_221032950.1">
    <property type="nucleotide sequence ID" value="NZ_CP139781.1"/>
</dbReference>
<reference evidence="4 5" key="1">
    <citation type="submission" date="2021-08" db="EMBL/GenBank/DDBJ databases">
        <authorList>
            <person name="Zhang D."/>
            <person name="Zhang A."/>
            <person name="Wang L."/>
        </authorList>
    </citation>
    <scope>NUCLEOTIDE SEQUENCE [LARGE SCALE GENOMIC DNA]</scope>
    <source>
        <strain evidence="4 5">WL0086</strain>
    </source>
</reference>
<dbReference type="Gene3D" id="3.40.50.2000">
    <property type="entry name" value="Glycogen Phosphorylase B"/>
    <property type="match status" value="2"/>
</dbReference>
<keyword evidence="5" id="KW-1185">Reference proteome</keyword>
<reference evidence="4 5" key="2">
    <citation type="submission" date="2023-12" db="EMBL/GenBank/DDBJ databases">
        <title>Description of an unclassified Opitutus bacterium of Verrucomicrobiota.</title>
        <authorList>
            <person name="Zhang D.-F."/>
        </authorList>
    </citation>
    <scope>NUCLEOTIDE SEQUENCE [LARGE SCALE GENOMIC DNA]</scope>
    <source>
        <strain evidence="4 5">WL0086</strain>
    </source>
</reference>
<keyword evidence="1" id="KW-0808">Transferase</keyword>
<name>A0ABZ1C9Z7_9BACT</name>